<dbReference type="EMBL" id="WUPT01000001">
    <property type="protein sequence ID" value="MXQ07339.1"/>
    <property type="molecule type" value="Genomic_DNA"/>
</dbReference>
<dbReference type="Pfam" id="PF02538">
    <property type="entry name" value="Hydantoinase_B"/>
    <property type="match status" value="1"/>
</dbReference>
<accession>A0A7C9NDB2</accession>
<gene>
    <name evidence="2" type="ORF">GQ651_05710</name>
</gene>
<dbReference type="GO" id="GO:0017168">
    <property type="term" value="F:5-oxoprolinase (ATP-hydrolyzing) activity"/>
    <property type="evidence" value="ECO:0007669"/>
    <property type="project" value="TreeGrafter"/>
</dbReference>
<organism evidence="2 3">
    <name type="scientific">Kangsaoukella pontilimi</name>
    <dbReference type="NCBI Taxonomy" id="2691042"/>
    <lineage>
        <taxon>Bacteria</taxon>
        <taxon>Pseudomonadati</taxon>
        <taxon>Pseudomonadota</taxon>
        <taxon>Alphaproteobacteria</taxon>
        <taxon>Rhodobacterales</taxon>
        <taxon>Paracoccaceae</taxon>
        <taxon>Kangsaoukella</taxon>
    </lineage>
</organism>
<reference evidence="2 3" key="1">
    <citation type="submission" date="2019-12" db="EMBL/GenBank/DDBJ databases">
        <authorList>
            <person name="Lee S.D."/>
        </authorList>
    </citation>
    <scope>NUCLEOTIDE SEQUENCE [LARGE SCALE GENOMIC DNA]</scope>
    <source>
        <strain evidence="2 3">GH1-50</strain>
    </source>
</reference>
<evidence type="ECO:0000259" key="1">
    <source>
        <dbReference type="Pfam" id="PF02538"/>
    </source>
</evidence>
<reference evidence="2 3" key="2">
    <citation type="submission" date="2020-03" db="EMBL/GenBank/DDBJ databases">
        <title>Kangsaoukella pontilimi gen. nov., sp. nov., a new member of the family Rhodobacteraceae isolated from a tidal mudflat.</title>
        <authorList>
            <person name="Kim I.S."/>
        </authorList>
    </citation>
    <scope>NUCLEOTIDE SEQUENCE [LARGE SCALE GENOMIC DNA]</scope>
    <source>
        <strain evidence="2 3">GH1-50</strain>
    </source>
</reference>
<sequence length="519" mass="55375">MDGVELQILWSNVIGIVSEQARALQRIAFSPIVREAGDLANGLFDKRARMVAQAVTGTPGHINSLAAAARNLLDEVDENDIAPGDVLITNDPWMSAGHFFDITVLSPIFRNGAIIGYAGSTIHHSDIGGYGIGSGARDIHEEGLWIPVMKLYERGKPNRTLFDIIKRNVRTPDALMGDLGAQVSSGMIASERLNALCDRYGLDDIEELSDEIINRSETATRDAIRKLAPGTYHGSSRFDVPGGDVIELKTAVTIDAQQGEITIDFEGSSGPSGMGINVVPAYTHAYATFAVRSTLNPDLPNNAGSLAPIKLRLPDESIVNAKYPSPVNARHVVGMYVPFPILKALAHVVPERVLAEGSGAVWTVQVQGRDENGRPFTSSMFNYSGGMGARAEKPGISAVCYPTGVSAVPVEVLEASYPIAFTCKELERGTGGAGKYPGGDGQRIGYRMRTTRPWLLNTIPSRLSTAPEGLMGGCDGAHGVFRINGEDVVDTRKREMAPDDEVFMITPGGGGYGAPVAGE</sequence>
<feature type="domain" description="Hydantoinase B/oxoprolinase" evidence="1">
    <location>
        <begin position="2"/>
        <end position="515"/>
    </location>
</feature>
<dbReference type="Proteomes" id="UP000480350">
    <property type="component" value="Unassembled WGS sequence"/>
</dbReference>
<name>A0A7C9NDB2_9RHOB</name>
<dbReference type="RefSeq" id="WP_160763216.1">
    <property type="nucleotide sequence ID" value="NZ_WUPT01000001.1"/>
</dbReference>
<evidence type="ECO:0000313" key="3">
    <source>
        <dbReference type="Proteomes" id="UP000480350"/>
    </source>
</evidence>
<evidence type="ECO:0000313" key="2">
    <source>
        <dbReference type="EMBL" id="MXQ07339.1"/>
    </source>
</evidence>
<comment type="caution">
    <text evidence="2">The sequence shown here is derived from an EMBL/GenBank/DDBJ whole genome shotgun (WGS) entry which is preliminary data.</text>
</comment>
<dbReference type="PANTHER" id="PTHR11365">
    <property type="entry name" value="5-OXOPROLINASE RELATED"/>
    <property type="match status" value="1"/>
</dbReference>
<dbReference type="InterPro" id="IPR045079">
    <property type="entry name" value="Oxoprolinase-like"/>
</dbReference>
<protein>
    <submittedName>
        <fullName evidence="2">Hydantoinase B/oxoprolinase family protein</fullName>
    </submittedName>
</protein>
<dbReference type="GO" id="GO:0005829">
    <property type="term" value="C:cytosol"/>
    <property type="evidence" value="ECO:0007669"/>
    <property type="project" value="TreeGrafter"/>
</dbReference>
<dbReference type="AlphaFoldDB" id="A0A7C9NDB2"/>
<proteinExistence type="predicted"/>
<dbReference type="GO" id="GO:0006749">
    <property type="term" value="P:glutathione metabolic process"/>
    <property type="evidence" value="ECO:0007669"/>
    <property type="project" value="TreeGrafter"/>
</dbReference>
<dbReference type="InterPro" id="IPR003692">
    <property type="entry name" value="Hydantoinase_B"/>
</dbReference>
<dbReference type="PANTHER" id="PTHR11365:SF23">
    <property type="entry name" value="HYPOTHETICAL 5-OXOPROLINASE (EUROFUNG)-RELATED"/>
    <property type="match status" value="1"/>
</dbReference>
<keyword evidence="3" id="KW-1185">Reference proteome</keyword>